<evidence type="ECO:0000256" key="2">
    <source>
        <dbReference type="SAM" id="SignalP"/>
    </source>
</evidence>
<dbReference type="InterPro" id="IPR025392">
    <property type="entry name" value="DUF4124"/>
</dbReference>
<dbReference type="Proteomes" id="UP000625247">
    <property type="component" value="Unassembled WGS sequence"/>
</dbReference>
<dbReference type="EMBL" id="JACYNP010000008">
    <property type="protein sequence ID" value="MBD8123094.1"/>
    <property type="molecule type" value="Genomic_DNA"/>
</dbReference>
<sequence>MIQFSTLFNAGLALSVLLTANAANGEVFKCVAADGTTRFAFSPCPTYVGESTLQRPGPARISSEWEESDFPYRLNKNATEILQISRRRKLVITNEREIADRLQSIRPPPPAAPSTCIAPRYDSACFDPSGGRVRQPTKNGLIKSAGN</sequence>
<evidence type="ECO:0000313" key="5">
    <source>
        <dbReference type="Proteomes" id="UP000625247"/>
    </source>
</evidence>
<gene>
    <name evidence="4" type="ORF">IFT62_17925</name>
</gene>
<feature type="signal peptide" evidence="2">
    <location>
        <begin position="1"/>
        <end position="22"/>
    </location>
</feature>
<proteinExistence type="predicted"/>
<evidence type="ECO:0000313" key="4">
    <source>
        <dbReference type="EMBL" id="MBD8123094.1"/>
    </source>
</evidence>
<accession>A0ABR9ACL9</accession>
<protein>
    <submittedName>
        <fullName evidence="4">DUF4124 domain-containing protein</fullName>
    </submittedName>
</protein>
<keyword evidence="2" id="KW-0732">Signal</keyword>
<feature type="region of interest" description="Disordered" evidence="1">
    <location>
        <begin position="127"/>
        <end position="147"/>
    </location>
</feature>
<name>A0ABR9ACL9_9PSED</name>
<keyword evidence="5" id="KW-1185">Reference proteome</keyword>
<comment type="caution">
    <text evidence="4">The sequence shown here is derived from an EMBL/GenBank/DDBJ whole genome shotgun (WGS) entry which is preliminary data.</text>
</comment>
<feature type="chain" id="PRO_5046895394" evidence="2">
    <location>
        <begin position="23"/>
        <end position="147"/>
    </location>
</feature>
<reference evidence="4 5" key="1">
    <citation type="journal article" date="2020" name="FEMS Microbiol. Ecol.">
        <title>Temporal dynamics of bacterial communities during seed development and maturation.</title>
        <authorList>
            <person name="Chesneau G."/>
            <person name="Torres-Cortes G."/>
            <person name="Briand M."/>
            <person name="Darrasse A."/>
            <person name="Preveaux A."/>
            <person name="Marais C."/>
            <person name="Jacques M.A."/>
            <person name="Shade A."/>
            <person name="Barret M."/>
        </authorList>
    </citation>
    <scope>NUCLEOTIDE SEQUENCE [LARGE SCALE GENOMIC DNA]</scope>
    <source>
        <strain evidence="4 5">CFBP13723</strain>
    </source>
</reference>
<dbReference type="Pfam" id="PF13511">
    <property type="entry name" value="DUF4124"/>
    <property type="match status" value="1"/>
</dbReference>
<dbReference type="RefSeq" id="WP_052074947.1">
    <property type="nucleotide sequence ID" value="NZ_JACYNP010000008.1"/>
</dbReference>
<evidence type="ECO:0000256" key="1">
    <source>
        <dbReference type="SAM" id="MobiDB-lite"/>
    </source>
</evidence>
<feature type="domain" description="DUF4124" evidence="3">
    <location>
        <begin position="15"/>
        <end position="58"/>
    </location>
</feature>
<organism evidence="4 5">
    <name type="scientific">Pseudomonas lutea</name>
    <dbReference type="NCBI Taxonomy" id="243924"/>
    <lineage>
        <taxon>Bacteria</taxon>
        <taxon>Pseudomonadati</taxon>
        <taxon>Pseudomonadota</taxon>
        <taxon>Gammaproteobacteria</taxon>
        <taxon>Pseudomonadales</taxon>
        <taxon>Pseudomonadaceae</taxon>
        <taxon>Pseudomonas</taxon>
    </lineage>
</organism>
<evidence type="ECO:0000259" key="3">
    <source>
        <dbReference type="Pfam" id="PF13511"/>
    </source>
</evidence>